<dbReference type="EMBL" id="JBBNAG010000012">
    <property type="protein sequence ID" value="KAK9088573.1"/>
    <property type="molecule type" value="Genomic_DNA"/>
</dbReference>
<organism evidence="1 2">
    <name type="scientific">Stephania cephalantha</name>
    <dbReference type="NCBI Taxonomy" id="152367"/>
    <lineage>
        <taxon>Eukaryota</taxon>
        <taxon>Viridiplantae</taxon>
        <taxon>Streptophyta</taxon>
        <taxon>Embryophyta</taxon>
        <taxon>Tracheophyta</taxon>
        <taxon>Spermatophyta</taxon>
        <taxon>Magnoliopsida</taxon>
        <taxon>Ranunculales</taxon>
        <taxon>Menispermaceae</taxon>
        <taxon>Menispermoideae</taxon>
        <taxon>Cissampelideae</taxon>
        <taxon>Stephania</taxon>
    </lineage>
</organism>
<dbReference type="AlphaFoldDB" id="A0AAP0HHF5"/>
<keyword evidence="2" id="KW-1185">Reference proteome</keyword>
<gene>
    <name evidence="1" type="ORF">Scep_027655</name>
</gene>
<name>A0AAP0HHF5_9MAGN</name>
<protein>
    <submittedName>
        <fullName evidence="1">Uncharacterized protein</fullName>
    </submittedName>
</protein>
<proteinExistence type="predicted"/>
<evidence type="ECO:0000313" key="2">
    <source>
        <dbReference type="Proteomes" id="UP001419268"/>
    </source>
</evidence>
<dbReference type="Proteomes" id="UP001419268">
    <property type="component" value="Unassembled WGS sequence"/>
</dbReference>
<evidence type="ECO:0000313" key="1">
    <source>
        <dbReference type="EMBL" id="KAK9088573.1"/>
    </source>
</evidence>
<comment type="caution">
    <text evidence="1">The sequence shown here is derived from an EMBL/GenBank/DDBJ whole genome shotgun (WGS) entry which is preliminary data.</text>
</comment>
<sequence length="78" mass="9422">MVYELEYNEMSHHHSITFSLWGREWITCVRASTMVYELEYNEMSHHHSITFSSTTLLPTMVYSHYILYSTHNHITTFF</sequence>
<reference evidence="1 2" key="1">
    <citation type="submission" date="2024-01" db="EMBL/GenBank/DDBJ databases">
        <title>Genome assemblies of Stephania.</title>
        <authorList>
            <person name="Yang L."/>
        </authorList>
    </citation>
    <scope>NUCLEOTIDE SEQUENCE [LARGE SCALE GENOMIC DNA]</scope>
    <source>
        <strain evidence="1">JXDWG</strain>
        <tissue evidence="1">Leaf</tissue>
    </source>
</reference>
<accession>A0AAP0HHF5</accession>